<dbReference type="PANTHER" id="PTHR47295">
    <property type="entry name" value="EG45-LIKE DOMAIN CONTAINING PROTEIN 1-RELATED"/>
    <property type="match status" value="1"/>
</dbReference>
<dbReference type="EMBL" id="JBBWWQ010000010">
    <property type="protein sequence ID" value="KAK8937134.1"/>
    <property type="molecule type" value="Genomic_DNA"/>
</dbReference>
<dbReference type="InterPro" id="IPR036908">
    <property type="entry name" value="RlpA-like_sf"/>
</dbReference>
<accession>A0AAP0BF88</accession>
<feature type="signal peptide" evidence="1">
    <location>
        <begin position="1"/>
        <end position="24"/>
    </location>
</feature>
<evidence type="ECO:0000259" key="2">
    <source>
        <dbReference type="Pfam" id="PF03330"/>
    </source>
</evidence>
<dbReference type="Gene3D" id="2.40.40.10">
    <property type="entry name" value="RlpA-like domain"/>
    <property type="match status" value="1"/>
</dbReference>
<dbReference type="SUPFAM" id="SSF50685">
    <property type="entry name" value="Barwin-like endoglucanases"/>
    <property type="match status" value="1"/>
</dbReference>
<evidence type="ECO:0000313" key="3">
    <source>
        <dbReference type="EMBL" id="KAK8937134.1"/>
    </source>
</evidence>
<dbReference type="GO" id="GO:0048046">
    <property type="term" value="C:apoplast"/>
    <property type="evidence" value="ECO:0007669"/>
    <property type="project" value="InterPro"/>
</dbReference>
<dbReference type="Proteomes" id="UP001418222">
    <property type="component" value="Unassembled WGS sequence"/>
</dbReference>
<dbReference type="AlphaFoldDB" id="A0AAP0BF88"/>
<dbReference type="InterPro" id="IPR009009">
    <property type="entry name" value="RlpA-like_DPBB"/>
</dbReference>
<gene>
    <name evidence="3" type="ORF">KSP39_PZI011926</name>
</gene>
<feature type="chain" id="PRO_5042851450" description="RlpA-like protein double-psi beta-barrel domain-containing protein" evidence="1">
    <location>
        <begin position="25"/>
        <end position="137"/>
    </location>
</feature>
<dbReference type="CDD" id="cd22269">
    <property type="entry name" value="DPBB_EG45-like"/>
    <property type="match status" value="1"/>
</dbReference>
<protein>
    <recommendedName>
        <fullName evidence="2">RlpA-like protein double-psi beta-barrel domain-containing protein</fullName>
    </recommendedName>
</protein>
<dbReference type="Pfam" id="PF03330">
    <property type="entry name" value="DPBB_1"/>
    <property type="match status" value="1"/>
</dbReference>
<name>A0AAP0BF88_9ASPA</name>
<dbReference type="GO" id="GO:0009627">
    <property type="term" value="P:systemic acquired resistance"/>
    <property type="evidence" value="ECO:0007669"/>
    <property type="project" value="InterPro"/>
</dbReference>
<comment type="caution">
    <text evidence="3">The sequence shown here is derived from an EMBL/GenBank/DDBJ whole genome shotgun (WGS) entry which is preliminary data.</text>
</comment>
<proteinExistence type="predicted"/>
<evidence type="ECO:0000313" key="4">
    <source>
        <dbReference type="Proteomes" id="UP001418222"/>
    </source>
</evidence>
<keyword evidence="4" id="KW-1185">Reference proteome</keyword>
<reference evidence="3 4" key="1">
    <citation type="journal article" date="2022" name="Nat. Plants">
        <title>Genomes of leafy and leafless Platanthera orchids illuminate the evolution of mycoheterotrophy.</title>
        <authorList>
            <person name="Li M.H."/>
            <person name="Liu K.W."/>
            <person name="Li Z."/>
            <person name="Lu H.C."/>
            <person name="Ye Q.L."/>
            <person name="Zhang D."/>
            <person name="Wang J.Y."/>
            <person name="Li Y.F."/>
            <person name="Zhong Z.M."/>
            <person name="Liu X."/>
            <person name="Yu X."/>
            <person name="Liu D.K."/>
            <person name="Tu X.D."/>
            <person name="Liu B."/>
            <person name="Hao Y."/>
            <person name="Liao X.Y."/>
            <person name="Jiang Y.T."/>
            <person name="Sun W.H."/>
            <person name="Chen J."/>
            <person name="Chen Y.Q."/>
            <person name="Ai Y."/>
            <person name="Zhai J.W."/>
            <person name="Wu S.S."/>
            <person name="Zhou Z."/>
            <person name="Hsiao Y.Y."/>
            <person name="Wu W.L."/>
            <person name="Chen Y.Y."/>
            <person name="Lin Y.F."/>
            <person name="Hsu J.L."/>
            <person name="Li C.Y."/>
            <person name="Wang Z.W."/>
            <person name="Zhao X."/>
            <person name="Zhong W.Y."/>
            <person name="Ma X.K."/>
            <person name="Ma L."/>
            <person name="Huang J."/>
            <person name="Chen G.Z."/>
            <person name="Huang M.Z."/>
            <person name="Huang L."/>
            <person name="Peng D.H."/>
            <person name="Luo Y.B."/>
            <person name="Zou S.Q."/>
            <person name="Chen S.P."/>
            <person name="Lan S."/>
            <person name="Tsai W.C."/>
            <person name="Van de Peer Y."/>
            <person name="Liu Z.J."/>
        </authorList>
    </citation>
    <scope>NUCLEOTIDE SEQUENCE [LARGE SCALE GENOMIC DNA]</scope>
    <source>
        <strain evidence="3">Lor287</strain>
    </source>
</reference>
<keyword evidence="1" id="KW-0732">Signal</keyword>
<organism evidence="3 4">
    <name type="scientific">Platanthera zijinensis</name>
    <dbReference type="NCBI Taxonomy" id="2320716"/>
    <lineage>
        <taxon>Eukaryota</taxon>
        <taxon>Viridiplantae</taxon>
        <taxon>Streptophyta</taxon>
        <taxon>Embryophyta</taxon>
        <taxon>Tracheophyta</taxon>
        <taxon>Spermatophyta</taxon>
        <taxon>Magnoliopsida</taxon>
        <taxon>Liliopsida</taxon>
        <taxon>Asparagales</taxon>
        <taxon>Orchidaceae</taxon>
        <taxon>Orchidoideae</taxon>
        <taxon>Orchideae</taxon>
        <taxon>Orchidinae</taxon>
        <taxon>Platanthera</taxon>
    </lineage>
</organism>
<dbReference type="PANTHER" id="PTHR47295:SF5">
    <property type="entry name" value="EG45-LIKE DOMAIN CONTAINING PROTEIN 2"/>
    <property type="match status" value="1"/>
</dbReference>
<dbReference type="InterPro" id="IPR044206">
    <property type="entry name" value="EGC1/2"/>
</dbReference>
<sequence>MKKGDAALIVLMVAACCFLSHVKADEIFIAGFTNKPFSRTSCFGEENKGNKVVGLSGSTWDDIGAECGKKLRVICMGPVSPDQTKDCNLSSSTYVDVIVVNRCEDCEDGTMKLSKDAFEEIAYEEAHRVKVQYVWVP</sequence>
<feature type="domain" description="RlpA-like protein double-psi beta-barrel" evidence="2">
    <location>
        <begin position="55"/>
        <end position="133"/>
    </location>
</feature>
<dbReference type="PROSITE" id="PS51257">
    <property type="entry name" value="PROKAR_LIPOPROTEIN"/>
    <property type="match status" value="1"/>
</dbReference>
<evidence type="ECO:0000256" key="1">
    <source>
        <dbReference type="SAM" id="SignalP"/>
    </source>
</evidence>